<gene>
    <name evidence="2" type="primary">DEFB1</name>
</gene>
<dbReference type="EMBL" id="GEBF01003001">
    <property type="protein sequence ID" value="JAO00632.1"/>
    <property type="molecule type" value="Transcribed_RNA"/>
</dbReference>
<sequence>MELCNPAPHKYSLTPPPEASTGPAPREFSSSPASEPSCWPGRHEDPLPAAAHHLLPLLPHGPRGWSHKSWPPTRPLPMCEEWGILSLLCLPRVLQNCRHLLQWEGQVLHLSWSGWTEHRSQPKGFKYLF</sequence>
<organism evidence="2">
    <name type="scientific">Heterocephalus glaber</name>
    <name type="common">Naked mole rat</name>
    <dbReference type="NCBI Taxonomy" id="10181"/>
    <lineage>
        <taxon>Eukaryota</taxon>
        <taxon>Metazoa</taxon>
        <taxon>Chordata</taxon>
        <taxon>Craniata</taxon>
        <taxon>Vertebrata</taxon>
        <taxon>Euteleostomi</taxon>
        <taxon>Mammalia</taxon>
        <taxon>Eutheria</taxon>
        <taxon>Euarchontoglires</taxon>
        <taxon>Glires</taxon>
        <taxon>Rodentia</taxon>
        <taxon>Hystricomorpha</taxon>
        <taxon>Bathyergidae</taxon>
        <taxon>Heterocephalus</taxon>
    </lineage>
</organism>
<name>A0A0P6JHQ5_HETGA</name>
<proteinExistence type="predicted"/>
<accession>A0A0P6JHQ5</accession>
<feature type="region of interest" description="Disordered" evidence="1">
    <location>
        <begin position="1"/>
        <end position="45"/>
    </location>
</feature>
<reference evidence="2" key="1">
    <citation type="submission" date="2015-10" db="EMBL/GenBank/DDBJ databases">
        <title>FRAMA: From RNA-seq data to annotated mRNA assemblies.</title>
        <authorList>
            <person name="Bens M."/>
            <person name="Sahm A."/>
            <person name="Jahn N."/>
            <person name="Morhart M."/>
            <person name="Holtze S."/>
            <person name="Hildebrandt T.B."/>
            <person name="Platzer M."/>
            <person name="Szafranski K."/>
        </authorList>
    </citation>
    <scope>NUCLEOTIDE SEQUENCE</scope>
    <source>
        <tissue evidence="2">Kidney</tissue>
    </source>
</reference>
<evidence type="ECO:0000313" key="2">
    <source>
        <dbReference type="EMBL" id="JAO00632.1"/>
    </source>
</evidence>
<protein>
    <submittedName>
        <fullName evidence="2">Beta-defensin 1 preproprotein</fullName>
    </submittedName>
</protein>
<evidence type="ECO:0000256" key="1">
    <source>
        <dbReference type="SAM" id="MobiDB-lite"/>
    </source>
</evidence>
<dbReference type="AlphaFoldDB" id="A0A0P6JHQ5"/>